<dbReference type="PANTHER" id="PTHR33453:SF34">
    <property type="entry name" value="RIBOSOME-INACTIVATING PROTEIN"/>
    <property type="match status" value="1"/>
</dbReference>
<dbReference type="EMBL" id="BMUU01000015">
    <property type="protein sequence ID" value="GGY61699.1"/>
    <property type="molecule type" value="Genomic_DNA"/>
</dbReference>
<evidence type="ECO:0000313" key="3">
    <source>
        <dbReference type="Proteomes" id="UP000600946"/>
    </source>
</evidence>
<dbReference type="InterPro" id="IPR017989">
    <property type="entry name" value="Ribosome_inactivat_1/2"/>
</dbReference>
<comment type="caution">
    <text evidence="2">The sequence shown here is derived from an EMBL/GenBank/DDBJ whole genome shotgun (WGS) entry which is preliminary data.</text>
</comment>
<organism evidence="2 3">
    <name type="scientific">Streptomyces xanthochromogenes</name>
    <dbReference type="NCBI Taxonomy" id="67384"/>
    <lineage>
        <taxon>Bacteria</taxon>
        <taxon>Bacillati</taxon>
        <taxon>Actinomycetota</taxon>
        <taxon>Actinomycetes</taxon>
        <taxon>Kitasatosporales</taxon>
        <taxon>Streptomycetaceae</taxon>
        <taxon>Streptomyces</taxon>
    </lineage>
</organism>
<proteinExistence type="predicted"/>
<dbReference type="GeneID" id="96294447"/>
<gene>
    <name evidence="2" type="ORF">GCM10010326_65670</name>
</gene>
<sequence length="275" mass="30810">MLRRLCSIVLSLAVAMGLVTALSGTASATNYQVIDWHVDRITDGGTEHAQRYWNLIDAIHQHTYGSPTYQDGIRQTTNEHRLIQVRALDTDNRHLASVYLWADNLYVAGFYAPATNAHLVFSDRVQEFQNALGITNARIMPRTGSYSGLPGGNNRENLVLTPQTMYHAMQQLNNATEYNDNVGQALLVSIQVFSEAARFSPIFNRVGRNIRNYENTQLGPDYATLENQWGSISQFTYDVRQRAASIRILGNLIQTLAQLRDVLGFVEVNGSIAKF</sequence>
<keyword evidence="3" id="KW-1185">Reference proteome</keyword>
<dbReference type="PRINTS" id="PR00396">
    <property type="entry name" value="SHIGARICIN"/>
</dbReference>
<protein>
    <submittedName>
        <fullName evidence="2">Uncharacterized protein</fullName>
    </submittedName>
</protein>
<accession>A0ABQ3ARG4</accession>
<dbReference type="Gene3D" id="3.40.420.10">
    <property type="entry name" value="Ricin (A subunit), domain 1"/>
    <property type="match status" value="1"/>
</dbReference>
<dbReference type="Proteomes" id="UP000600946">
    <property type="component" value="Unassembled WGS sequence"/>
</dbReference>
<dbReference type="InterPro" id="IPR036041">
    <property type="entry name" value="Ribosome-inact_prot_sf"/>
</dbReference>
<dbReference type="InterPro" id="IPR016138">
    <property type="entry name" value="Ribosome_inactivat_prot_sub1"/>
</dbReference>
<name>A0ABQ3ARG4_9ACTN</name>
<dbReference type="SUPFAM" id="SSF56371">
    <property type="entry name" value="Ribosome inactivating proteins (RIP)"/>
    <property type="match status" value="1"/>
</dbReference>
<evidence type="ECO:0000313" key="2">
    <source>
        <dbReference type="EMBL" id="GGY61699.1"/>
    </source>
</evidence>
<dbReference type="RefSeq" id="WP_161245757.1">
    <property type="nucleotide sequence ID" value="NZ_BMUU01000015.1"/>
</dbReference>
<dbReference type="Pfam" id="PF00161">
    <property type="entry name" value="RIP"/>
    <property type="match status" value="1"/>
</dbReference>
<dbReference type="InterPro" id="IPR001574">
    <property type="entry name" value="Ribosome_inactivat_prot"/>
</dbReference>
<feature type="chain" id="PRO_5046690640" evidence="1">
    <location>
        <begin position="29"/>
        <end position="275"/>
    </location>
</feature>
<evidence type="ECO:0000256" key="1">
    <source>
        <dbReference type="SAM" id="SignalP"/>
    </source>
</evidence>
<keyword evidence="1" id="KW-0732">Signal</keyword>
<dbReference type="PANTHER" id="PTHR33453">
    <property type="match status" value="1"/>
</dbReference>
<feature type="signal peptide" evidence="1">
    <location>
        <begin position="1"/>
        <end position="28"/>
    </location>
</feature>
<reference evidence="3" key="1">
    <citation type="journal article" date="2019" name="Int. J. Syst. Evol. Microbiol.">
        <title>The Global Catalogue of Microorganisms (GCM) 10K type strain sequencing project: providing services to taxonomists for standard genome sequencing and annotation.</title>
        <authorList>
            <consortium name="The Broad Institute Genomics Platform"/>
            <consortium name="The Broad Institute Genome Sequencing Center for Infectious Disease"/>
            <person name="Wu L."/>
            <person name="Ma J."/>
        </authorList>
    </citation>
    <scope>NUCLEOTIDE SEQUENCE [LARGE SCALE GENOMIC DNA]</scope>
    <source>
        <strain evidence="3">JCM 4594</strain>
    </source>
</reference>